<keyword evidence="1" id="KW-0812">Transmembrane</keyword>
<dbReference type="HOGENOM" id="CLU_2868339_0_0_1"/>
<evidence type="ECO:0000256" key="1">
    <source>
        <dbReference type="SAM" id="Phobius"/>
    </source>
</evidence>
<dbReference type="Proteomes" id="UP000054538">
    <property type="component" value="Unassembled WGS sequence"/>
</dbReference>
<proteinExistence type="predicted"/>
<name>A0A0D0DW22_9AGAM</name>
<evidence type="ECO:0000313" key="2">
    <source>
        <dbReference type="EMBL" id="KIK99338.1"/>
    </source>
</evidence>
<keyword evidence="1" id="KW-1133">Transmembrane helix</keyword>
<feature type="transmembrane region" description="Helical" evidence="1">
    <location>
        <begin position="40"/>
        <end position="62"/>
    </location>
</feature>
<dbReference type="AlphaFoldDB" id="A0A0D0DW22"/>
<reference evidence="2 3" key="1">
    <citation type="submission" date="2014-04" db="EMBL/GenBank/DDBJ databases">
        <authorList>
            <consortium name="DOE Joint Genome Institute"/>
            <person name="Kuo A."/>
            <person name="Kohler A."/>
            <person name="Jargeat P."/>
            <person name="Nagy L.G."/>
            <person name="Floudas D."/>
            <person name="Copeland A."/>
            <person name="Barry K.W."/>
            <person name="Cichocki N."/>
            <person name="Veneault-Fourrey C."/>
            <person name="LaButti K."/>
            <person name="Lindquist E.A."/>
            <person name="Lipzen A."/>
            <person name="Lundell T."/>
            <person name="Morin E."/>
            <person name="Murat C."/>
            <person name="Sun H."/>
            <person name="Tunlid A."/>
            <person name="Henrissat B."/>
            <person name="Grigoriev I.V."/>
            <person name="Hibbett D.S."/>
            <person name="Martin F."/>
            <person name="Nordberg H.P."/>
            <person name="Cantor M.N."/>
            <person name="Hua S.X."/>
        </authorList>
    </citation>
    <scope>NUCLEOTIDE SEQUENCE [LARGE SCALE GENOMIC DNA]</scope>
    <source>
        <strain evidence="2 3">Ve08.2h10</strain>
    </source>
</reference>
<organism evidence="2 3">
    <name type="scientific">Paxillus rubicundulus Ve08.2h10</name>
    <dbReference type="NCBI Taxonomy" id="930991"/>
    <lineage>
        <taxon>Eukaryota</taxon>
        <taxon>Fungi</taxon>
        <taxon>Dikarya</taxon>
        <taxon>Basidiomycota</taxon>
        <taxon>Agaricomycotina</taxon>
        <taxon>Agaricomycetes</taxon>
        <taxon>Agaricomycetidae</taxon>
        <taxon>Boletales</taxon>
        <taxon>Paxilineae</taxon>
        <taxon>Paxillaceae</taxon>
        <taxon>Paxillus</taxon>
    </lineage>
</organism>
<accession>A0A0D0DW22</accession>
<evidence type="ECO:0000313" key="3">
    <source>
        <dbReference type="Proteomes" id="UP000054538"/>
    </source>
</evidence>
<sequence length="64" mass="7045">MAAAHSIYVRSLGNDGCRMVALGCPTFTRRRKALEKSMAYLKRLVCELGFSILGGFVVLPLLSR</sequence>
<protein>
    <submittedName>
        <fullName evidence="2">Unplaced genomic scaffold scaffold_41, whole genome shotgun sequence</fullName>
    </submittedName>
</protein>
<keyword evidence="1" id="KW-0472">Membrane</keyword>
<dbReference type="InParanoid" id="A0A0D0DW22"/>
<reference evidence="3" key="2">
    <citation type="submission" date="2015-01" db="EMBL/GenBank/DDBJ databases">
        <title>Evolutionary Origins and Diversification of the Mycorrhizal Mutualists.</title>
        <authorList>
            <consortium name="DOE Joint Genome Institute"/>
            <consortium name="Mycorrhizal Genomics Consortium"/>
            <person name="Kohler A."/>
            <person name="Kuo A."/>
            <person name="Nagy L.G."/>
            <person name="Floudas D."/>
            <person name="Copeland A."/>
            <person name="Barry K.W."/>
            <person name="Cichocki N."/>
            <person name="Veneault-Fourrey C."/>
            <person name="LaButti K."/>
            <person name="Lindquist E.A."/>
            <person name="Lipzen A."/>
            <person name="Lundell T."/>
            <person name="Morin E."/>
            <person name="Murat C."/>
            <person name="Riley R."/>
            <person name="Ohm R."/>
            <person name="Sun H."/>
            <person name="Tunlid A."/>
            <person name="Henrissat B."/>
            <person name="Grigoriev I.V."/>
            <person name="Hibbett D.S."/>
            <person name="Martin F."/>
        </authorList>
    </citation>
    <scope>NUCLEOTIDE SEQUENCE [LARGE SCALE GENOMIC DNA]</scope>
    <source>
        <strain evidence="3">Ve08.2h10</strain>
    </source>
</reference>
<dbReference type="EMBL" id="KN824863">
    <property type="protein sequence ID" value="KIK99338.1"/>
    <property type="molecule type" value="Genomic_DNA"/>
</dbReference>
<gene>
    <name evidence="2" type="ORF">PAXRUDRAFT_822895</name>
</gene>
<keyword evidence="3" id="KW-1185">Reference proteome</keyword>